<keyword evidence="3" id="KW-0479">Metal-binding</keyword>
<dbReference type="PANTHER" id="PTHR43837:SF1">
    <property type="entry name" value="RIBOSOMAL PROTEIN US12 METHYLTHIOTRANSFERASE RIMO"/>
    <property type="match status" value="1"/>
</dbReference>
<dbReference type="EMBL" id="BARS01012788">
    <property type="protein sequence ID" value="GAF90182.1"/>
    <property type="molecule type" value="Genomic_DNA"/>
</dbReference>
<dbReference type="GO" id="GO:0051539">
    <property type="term" value="F:4 iron, 4 sulfur cluster binding"/>
    <property type="evidence" value="ECO:0007669"/>
    <property type="project" value="UniProtKB-KW"/>
</dbReference>
<keyword evidence="2" id="KW-0949">S-adenosyl-L-methionine</keyword>
<dbReference type="PROSITE" id="PS51918">
    <property type="entry name" value="RADICAL_SAM"/>
    <property type="match status" value="1"/>
</dbReference>
<dbReference type="InterPro" id="IPR012340">
    <property type="entry name" value="NA-bd_OB-fold"/>
</dbReference>
<dbReference type="InterPro" id="IPR007197">
    <property type="entry name" value="rSAM"/>
</dbReference>
<sequence>DKIRSSVLDAALRTTVIVGFPGETDKDFEALLFFVKDICFDHLGVFIYSDSKDLSSHKLPDHIPKRVAKDRYDRLMSCQLKISLKNNQKHIGRTYDVIVENTTEENLFQGRTFFQAPDVDGITYIYSEQLEIGSFVSIRVAGAFEYDLTGAVV</sequence>
<dbReference type="GO" id="GO:0046872">
    <property type="term" value="F:metal ion binding"/>
    <property type="evidence" value="ECO:0007669"/>
    <property type="project" value="UniProtKB-KW"/>
</dbReference>
<dbReference type="GO" id="GO:0035599">
    <property type="term" value="F:aspartic acid methylthiotransferase activity"/>
    <property type="evidence" value="ECO:0007669"/>
    <property type="project" value="TreeGrafter"/>
</dbReference>
<evidence type="ECO:0000259" key="6">
    <source>
        <dbReference type="PROSITE" id="PS50926"/>
    </source>
</evidence>
<keyword evidence="1" id="KW-0004">4Fe-4S</keyword>
<evidence type="ECO:0000256" key="4">
    <source>
        <dbReference type="ARBA" id="ARBA00023004"/>
    </source>
</evidence>
<dbReference type="Gene3D" id="2.40.50.140">
    <property type="entry name" value="Nucleic acid-binding proteins"/>
    <property type="match status" value="1"/>
</dbReference>
<evidence type="ECO:0000256" key="1">
    <source>
        <dbReference type="ARBA" id="ARBA00022485"/>
    </source>
</evidence>
<dbReference type="InterPro" id="IPR023404">
    <property type="entry name" value="rSAM_horseshoe"/>
</dbReference>
<organism evidence="8">
    <name type="scientific">marine sediment metagenome</name>
    <dbReference type="NCBI Taxonomy" id="412755"/>
    <lineage>
        <taxon>unclassified sequences</taxon>
        <taxon>metagenomes</taxon>
        <taxon>ecological metagenomes</taxon>
    </lineage>
</organism>
<dbReference type="GO" id="GO:0005829">
    <property type="term" value="C:cytosol"/>
    <property type="evidence" value="ECO:0007669"/>
    <property type="project" value="TreeGrafter"/>
</dbReference>
<dbReference type="InterPro" id="IPR002792">
    <property type="entry name" value="TRAM_dom"/>
</dbReference>
<dbReference type="PANTHER" id="PTHR43837">
    <property type="entry name" value="RIBOSOMAL PROTEIN S12 METHYLTHIOTRANSFERASE RIMO"/>
    <property type="match status" value="1"/>
</dbReference>
<feature type="domain" description="TRAM" evidence="6">
    <location>
        <begin position="88"/>
        <end position="153"/>
    </location>
</feature>
<dbReference type="AlphaFoldDB" id="X0TPV8"/>
<proteinExistence type="predicted"/>
<evidence type="ECO:0000313" key="8">
    <source>
        <dbReference type="EMBL" id="GAF90182.1"/>
    </source>
</evidence>
<dbReference type="Gene3D" id="3.80.30.20">
    <property type="entry name" value="tm_1862 like domain"/>
    <property type="match status" value="1"/>
</dbReference>
<evidence type="ECO:0000256" key="5">
    <source>
        <dbReference type="ARBA" id="ARBA00023014"/>
    </source>
</evidence>
<name>X0TPV8_9ZZZZ</name>
<evidence type="ECO:0000256" key="3">
    <source>
        <dbReference type="ARBA" id="ARBA00022723"/>
    </source>
</evidence>
<evidence type="ECO:0000259" key="7">
    <source>
        <dbReference type="PROSITE" id="PS51918"/>
    </source>
</evidence>
<comment type="caution">
    <text evidence="8">The sequence shown here is derived from an EMBL/GenBank/DDBJ whole genome shotgun (WGS) entry which is preliminary data.</text>
</comment>
<keyword evidence="4" id="KW-0408">Iron</keyword>
<feature type="non-terminal residue" evidence="8">
    <location>
        <position position="1"/>
    </location>
</feature>
<protein>
    <submittedName>
        <fullName evidence="8">Uncharacterized protein</fullName>
    </submittedName>
</protein>
<keyword evidence="5" id="KW-0411">Iron-sulfur</keyword>
<dbReference type="Pfam" id="PF18693">
    <property type="entry name" value="TRAM_2"/>
    <property type="match status" value="1"/>
</dbReference>
<reference evidence="8" key="1">
    <citation type="journal article" date="2014" name="Front. Microbiol.">
        <title>High frequency of phylogenetically diverse reductive dehalogenase-homologous genes in deep subseafloor sedimentary metagenomes.</title>
        <authorList>
            <person name="Kawai M."/>
            <person name="Futagami T."/>
            <person name="Toyoda A."/>
            <person name="Takaki Y."/>
            <person name="Nishi S."/>
            <person name="Hori S."/>
            <person name="Arai W."/>
            <person name="Tsubouchi T."/>
            <person name="Morono Y."/>
            <person name="Uchiyama I."/>
            <person name="Ito T."/>
            <person name="Fujiyama A."/>
            <person name="Inagaki F."/>
            <person name="Takami H."/>
        </authorList>
    </citation>
    <scope>NUCLEOTIDE SEQUENCE</scope>
    <source>
        <strain evidence="8">Expedition CK06-06</strain>
    </source>
</reference>
<gene>
    <name evidence="8" type="ORF">S01H1_22595</name>
</gene>
<dbReference type="SUPFAM" id="SSF102114">
    <property type="entry name" value="Radical SAM enzymes"/>
    <property type="match status" value="1"/>
</dbReference>
<dbReference type="PROSITE" id="PS50926">
    <property type="entry name" value="TRAM"/>
    <property type="match status" value="1"/>
</dbReference>
<dbReference type="InterPro" id="IPR058240">
    <property type="entry name" value="rSAM_sf"/>
</dbReference>
<evidence type="ECO:0000256" key="2">
    <source>
        <dbReference type="ARBA" id="ARBA00022691"/>
    </source>
</evidence>
<dbReference type="InterPro" id="IPR005840">
    <property type="entry name" value="Ribosomal_uS12_MeSTrfase_RimO"/>
</dbReference>
<accession>X0TPV8</accession>
<feature type="domain" description="Radical SAM core" evidence="7">
    <location>
        <begin position="1"/>
        <end position="85"/>
    </location>
</feature>